<proteinExistence type="predicted"/>
<dbReference type="GeneID" id="54475168"/>
<dbReference type="Proteomes" id="UP000799767">
    <property type="component" value="Unassembled WGS sequence"/>
</dbReference>
<sequence length="245" mass="27166">MNKVRDHASIHPALISHISRPYQRHEHSAKPTTLQAFERVVADPTNRHQEKHCWRLASKALAPNSLLPTTHYREAPKHAKSSAAKRRGDQQPAVARQISGAKGGKVTRRLRLQQQQQQAARSAVPSVSGEEMGGRQQMPLPEFSPDGRGYGMRTPYWDHVASQAQPWGMTTPYPTPSMGAQHMEHNPWFSVMPSHMRGVAARAHAAAGSLMGFAGEHESAASSEHVDSDTDLFSRLQEFNTDSFN</sequence>
<dbReference type="RefSeq" id="XP_033587861.1">
    <property type="nucleotide sequence ID" value="XM_033734166.1"/>
</dbReference>
<accession>A0A6A6PNL7</accession>
<name>A0A6A6PNL7_9PEZI</name>
<evidence type="ECO:0000256" key="1">
    <source>
        <dbReference type="SAM" id="MobiDB-lite"/>
    </source>
</evidence>
<protein>
    <submittedName>
        <fullName evidence="2">Uncharacterized protein</fullName>
    </submittedName>
</protein>
<evidence type="ECO:0000313" key="3">
    <source>
        <dbReference type="Proteomes" id="UP000799767"/>
    </source>
</evidence>
<keyword evidence="3" id="KW-1185">Reference proteome</keyword>
<reference evidence="2" key="1">
    <citation type="journal article" date="2020" name="Stud. Mycol.">
        <title>101 Dothideomycetes genomes: a test case for predicting lifestyles and emergence of pathogens.</title>
        <authorList>
            <person name="Haridas S."/>
            <person name="Albert R."/>
            <person name="Binder M."/>
            <person name="Bloem J."/>
            <person name="Labutti K."/>
            <person name="Salamov A."/>
            <person name="Andreopoulos B."/>
            <person name="Baker S."/>
            <person name="Barry K."/>
            <person name="Bills G."/>
            <person name="Bluhm B."/>
            <person name="Cannon C."/>
            <person name="Castanera R."/>
            <person name="Culley D."/>
            <person name="Daum C."/>
            <person name="Ezra D."/>
            <person name="Gonzalez J."/>
            <person name="Henrissat B."/>
            <person name="Kuo A."/>
            <person name="Liang C."/>
            <person name="Lipzen A."/>
            <person name="Lutzoni F."/>
            <person name="Magnuson J."/>
            <person name="Mondo S."/>
            <person name="Nolan M."/>
            <person name="Ohm R."/>
            <person name="Pangilinan J."/>
            <person name="Park H.-J."/>
            <person name="Ramirez L."/>
            <person name="Alfaro M."/>
            <person name="Sun H."/>
            <person name="Tritt A."/>
            <person name="Yoshinaga Y."/>
            <person name="Zwiers L.-H."/>
            <person name="Turgeon B."/>
            <person name="Goodwin S."/>
            <person name="Spatafora J."/>
            <person name="Crous P."/>
            <person name="Grigoriev I."/>
        </authorList>
    </citation>
    <scope>NUCLEOTIDE SEQUENCE</scope>
    <source>
        <strain evidence="2">CBS 113389</strain>
    </source>
</reference>
<organism evidence="2 3">
    <name type="scientific">Neohortaea acidophila</name>
    <dbReference type="NCBI Taxonomy" id="245834"/>
    <lineage>
        <taxon>Eukaryota</taxon>
        <taxon>Fungi</taxon>
        <taxon>Dikarya</taxon>
        <taxon>Ascomycota</taxon>
        <taxon>Pezizomycotina</taxon>
        <taxon>Dothideomycetes</taxon>
        <taxon>Dothideomycetidae</taxon>
        <taxon>Mycosphaerellales</taxon>
        <taxon>Teratosphaeriaceae</taxon>
        <taxon>Neohortaea</taxon>
    </lineage>
</organism>
<feature type="region of interest" description="Disordered" evidence="1">
    <location>
        <begin position="75"/>
        <end position="143"/>
    </location>
</feature>
<feature type="compositionally biased region" description="Low complexity" evidence="1">
    <location>
        <begin position="112"/>
        <end position="121"/>
    </location>
</feature>
<dbReference type="EMBL" id="MU001638">
    <property type="protein sequence ID" value="KAF2481291.1"/>
    <property type="molecule type" value="Genomic_DNA"/>
</dbReference>
<gene>
    <name evidence="2" type="ORF">BDY17DRAFT_301033</name>
</gene>
<evidence type="ECO:0000313" key="2">
    <source>
        <dbReference type="EMBL" id="KAF2481291.1"/>
    </source>
</evidence>
<dbReference type="AlphaFoldDB" id="A0A6A6PNL7"/>